<dbReference type="InterPro" id="IPR002347">
    <property type="entry name" value="SDR_fam"/>
</dbReference>
<dbReference type="Gene3D" id="3.40.50.720">
    <property type="entry name" value="NAD(P)-binding Rossmann-like Domain"/>
    <property type="match status" value="1"/>
</dbReference>
<dbReference type="AlphaFoldDB" id="A0A7W4IBG8"/>
<dbReference type="NCBIfam" id="NF005495">
    <property type="entry name" value="PRK07109.1"/>
    <property type="match status" value="1"/>
</dbReference>
<proteinExistence type="inferred from homology"/>
<dbReference type="PANTHER" id="PTHR44196">
    <property type="entry name" value="DEHYDROGENASE/REDUCTASE SDR FAMILY MEMBER 7B"/>
    <property type="match status" value="1"/>
</dbReference>
<evidence type="ECO:0000313" key="6">
    <source>
        <dbReference type="Proteomes" id="UP000589085"/>
    </source>
</evidence>
<protein>
    <submittedName>
        <fullName evidence="5">SDR family NAD(P)-dependent oxidoreductase</fullName>
    </submittedName>
</protein>
<feature type="domain" description="Ketoreductase" evidence="4">
    <location>
        <begin position="4"/>
        <end position="178"/>
    </location>
</feature>
<dbReference type="InterPro" id="IPR036291">
    <property type="entry name" value="NAD(P)-bd_dom_sf"/>
</dbReference>
<keyword evidence="3" id="KW-1133">Transmembrane helix</keyword>
<sequence length="333" mass="35686">MPHQIAVITGAGAGIGRATARTLARAGCDVALIGRDAARLQDTAAELAELHIRTLTIAADVTDAEALERAADRIEDTLGPITLWVNCAGAGVSGQFVELAPEEIRRATDVTYLGTVFGTRTALIRMRRRGYGTIVNLDALSLPRPLRSIESGARAAIRAFTESLRPEILHDGDRIQLSLVSLPAINTPRFVWTRNHTGKRLRPAGPVFEPEIAAEAISRAAFGRHRDLRVGLSGVGQRVAALLAPSLLDRRQAVHAYRQQLEKHPADDDTPDNLFTPVAGAHAAHGPFDHLSRRRMPLLLTTTLQTILAGTALAVGAAALLATLRRGAADRRG</sequence>
<comment type="caution">
    <text evidence="5">The sequence shown here is derived from an EMBL/GenBank/DDBJ whole genome shotgun (WGS) entry which is preliminary data.</text>
</comment>
<dbReference type="EMBL" id="JABEQJ010000006">
    <property type="protein sequence ID" value="MBB2159758.1"/>
    <property type="molecule type" value="Genomic_DNA"/>
</dbReference>
<dbReference type="PANTHER" id="PTHR44196:SF1">
    <property type="entry name" value="DEHYDROGENASE_REDUCTASE SDR FAMILY MEMBER 7B"/>
    <property type="match status" value="1"/>
</dbReference>
<gene>
    <name evidence="5" type="ORF">HLH48_06155</name>
</gene>
<evidence type="ECO:0000313" key="5">
    <source>
        <dbReference type="EMBL" id="MBB2159758.1"/>
    </source>
</evidence>
<name>A0A7W4IBG8_9PROT</name>
<keyword evidence="2" id="KW-0560">Oxidoreductase</keyword>
<evidence type="ECO:0000259" key="4">
    <source>
        <dbReference type="SMART" id="SM00822"/>
    </source>
</evidence>
<dbReference type="InterPro" id="IPR057326">
    <property type="entry name" value="KR_dom"/>
</dbReference>
<dbReference type="GO" id="GO:0016491">
    <property type="term" value="F:oxidoreductase activity"/>
    <property type="evidence" value="ECO:0007669"/>
    <property type="project" value="UniProtKB-KW"/>
</dbReference>
<keyword evidence="3" id="KW-0812">Transmembrane</keyword>
<keyword evidence="3" id="KW-0472">Membrane</keyword>
<accession>A0A7W4IBG8</accession>
<dbReference type="SUPFAM" id="SSF51735">
    <property type="entry name" value="NAD(P)-binding Rossmann-fold domains"/>
    <property type="match status" value="1"/>
</dbReference>
<reference evidence="5 6" key="1">
    <citation type="submission" date="2020-04" db="EMBL/GenBank/DDBJ databases">
        <title>Description of novel Gluconacetobacter.</title>
        <authorList>
            <person name="Sombolestani A."/>
        </authorList>
    </citation>
    <scope>NUCLEOTIDE SEQUENCE [LARGE SCALE GENOMIC DNA]</scope>
    <source>
        <strain evidence="5 6">LMG 19747</strain>
    </source>
</reference>
<evidence type="ECO:0000256" key="3">
    <source>
        <dbReference type="SAM" id="Phobius"/>
    </source>
</evidence>
<dbReference type="SMART" id="SM00822">
    <property type="entry name" value="PKS_KR"/>
    <property type="match status" value="1"/>
</dbReference>
<dbReference type="Pfam" id="PF00106">
    <property type="entry name" value="adh_short"/>
    <property type="match status" value="1"/>
</dbReference>
<dbReference type="Proteomes" id="UP000589085">
    <property type="component" value="Unassembled WGS sequence"/>
</dbReference>
<evidence type="ECO:0000256" key="1">
    <source>
        <dbReference type="ARBA" id="ARBA00006484"/>
    </source>
</evidence>
<dbReference type="RefSeq" id="WP_182996627.1">
    <property type="nucleotide sequence ID" value="NZ_JABEQJ010000006.1"/>
</dbReference>
<dbReference type="PRINTS" id="PR00081">
    <property type="entry name" value="GDHRDH"/>
</dbReference>
<comment type="similarity">
    <text evidence="1">Belongs to the short-chain dehydrogenases/reductases (SDR) family.</text>
</comment>
<dbReference type="GO" id="GO:0016020">
    <property type="term" value="C:membrane"/>
    <property type="evidence" value="ECO:0007669"/>
    <property type="project" value="TreeGrafter"/>
</dbReference>
<feature type="transmembrane region" description="Helical" evidence="3">
    <location>
        <begin position="298"/>
        <end position="324"/>
    </location>
</feature>
<evidence type="ECO:0000256" key="2">
    <source>
        <dbReference type="ARBA" id="ARBA00023002"/>
    </source>
</evidence>
<organism evidence="5 6">
    <name type="scientific">Gluconacetobacter sacchari</name>
    <dbReference type="NCBI Taxonomy" id="92759"/>
    <lineage>
        <taxon>Bacteria</taxon>
        <taxon>Pseudomonadati</taxon>
        <taxon>Pseudomonadota</taxon>
        <taxon>Alphaproteobacteria</taxon>
        <taxon>Acetobacterales</taxon>
        <taxon>Acetobacteraceae</taxon>
        <taxon>Gluconacetobacter</taxon>
    </lineage>
</organism>